<protein>
    <recommendedName>
        <fullName evidence="9">Pali-domain-containing protein</fullName>
    </recommendedName>
</protein>
<dbReference type="AlphaFoldDB" id="A0A9P6AG27"/>
<dbReference type="InterPro" id="IPR051380">
    <property type="entry name" value="pH-response_reg_palI/RIM9"/>
</dbReference>
<dbReference type="PANTHER" id="PTHR28013:SF3">
    <property type="entry name" value="PROTEIN DCV1-RELATED"/>
    <property type="match status" value="1"/>
</dbReference>
<feature type="transmembrane region" description="Helical" evidence="5">
    <location>
        <begin position="173"/>
        <end position="197"/>
    </location>
</feature>
<dbReference type="InterPro" id="IPR009571">
    <property type="entry name" value="SUR7/Rim9-like_fungi"/>
</dbReference>
<comment type="caution">
    <text evidence="7">The sequence shown here is derived from an EMBL/GenBank/DDBJ whole genome shotgun (WGS) entry which is preliminary data.</text>
</comment>
<evidence type="ECO:0000256" key="5">
    <source>
        <dbReference type="SAM" id="Phobius"/>
    </source>
</evidence>
<proteinExistence type="predicted"/>
<sequence>MSSGFHVGTLLLFAAASLLVIASVSAPLWHTMGFLKVNYRVGGSPIELVFGTFGYCVRGPTETLCTSRHIGYNIAEIISSVGGQPFSSSTTTTLNNLTKGLILHPIGAGIAGIAFLIALCAHRIGFLFSSLIAAVGSIVVAVAVVFDFVAFSIARRHVNDIRAAGTHATYGIVIWLTLGAGVALILGSVTVCCGCFTDRRRKHRSRY</sequence>
<evidence type="ECO:0000256" key="1">
    <source>
        <dbReference type="ARBA" id="ARBA00004141"/>
    </source>
</evidence>
<keyword evidence="8" id="KW-1185">Reference proteome</keyword>
<evidence type="ECO:0000256" key="2">
    <source>
        <dbReference type="ARBA" id="ARBA00022692"/>
    </source>
</evidence>
<dbReference type="Gene3D" id="1.20.140.150">
    <property type="match status" value="1"/>
</dbReference>
<comment type="subcellular location">
    <subcellularLocation>
        <location evidence="1">Membrane</location>
        <topology evidence="1">Multi-pass membrane protein</topology>
    </subcellularLocation>
</comment>
<evidence type="ECO:0000256" key="4">
    <source>
        <dbReference type="ARBA" id="ARBA00023136"/>
    </source>
</evidence>
<keyword evidence="3 5" id="KW-1133">Transmembrane helix</keyword>
<organism evidence="7 8">
    <name type="scientific">Hydnum rufescens UP504</name>
    <dbReference type="NCBI Taxonomy" id="1448309"/>
    <lineage>
        <taxon>Eukaryota</taxon>
        <taxon>Fungi</taxon>
        <taxon>Dikarya</taxon>
        <taxon>Basidiomycota</taxon>
        <taxon>Agaricomycotina</taxon>
        <taxon>Agaricomycetes</taxon>
        <taxon>Cantharellales</taxon>
        <taxon>Hydnaceae</taxon>
        <taxon>Hydnum</taxon>
    </lineage>
</organism>
<feature type="chain" id="PRO_5040131960" description="Pali-domain-containing protein" evidence="6">
    <location>
        <begin position="27"/>
        <end position="207"/>
    </location>
</feature>
<dbReference type="EMBL" id="MU129166">
    <property type="protein sequence ID" value="KAF9505212.1"/>
    <property type="molecule type" value="Genomic_DNA"/>
</dbReference>
<feature type="transmembrane region" description="Helical" evidence="5">
    <location>
        <begin position="131"/>
        <end position="153"/>
    </location>
</feature>
<dbReference type="GO" id="GO:0005886">
    <property type="term" value="C:plasma membrane"/>
    <property type="evidence" value="ECO:0007669"/>
    <property type="project" value="InterPro"/>
</dbReference>
<keyword evidence="2 5" id="KW-0812">Transmembrane</keyword>
<evidence type="ECO:0000313" key="7">
    <source>
        <dbReference type="EMBL" id="KAF9505212.1"/>
    </source>
</evidence>
<gene>
    <name evidence="7" type="ORF">BS47DRAFT_563719</name>
</gene>
<reference evidence="7" key="1">
    <citation type="journal article" date="2020" name="Nat. Commun.">
        <title>Large-scale genome sequencing of mycorrhizal fungi provides insights into the early evolution of symbiotic traits.</title>
        <authorList>
            <person name="Miyauchi S."/>
            <person name="Kiss E."/>
            <person name="Kuo A."/>
            <person name="Drula E."/>
            <person name="Kohler A."/>
            <person name="Sanchez-Garcia M."/>
            <person name="Morin E."/>
            <person name="Andreopoulos B."/>
            <person name="Barry K.W."/>
            <person name="Bonito G."/>
            <person name="Buee M."/>
            <person name="Carver A."/>
            <person name="Chen C."/>
            <person name="Cichocki N."/>
            <person name="Clum A."/>
            <person name="Culley D."/>
            <person name="Crous P.W."/>
            <person name="Fauchery L."/>
            <person name="Girlanda M."/>
            <person name="Hayes R.D."/>
            <person name="Keri Z."/>
            <person name="LaButti K."/>
            <person name="Lipzen A."/>
            <person name="Lombard V."/>
            <person name="Magnuson J."/>
            <person name="Maillard F."/>
            <person name="Murat C."/>
            <person name="Nolan M."/>
            <person name="Ohm R.A."/>
            <person name="Pangilinan J."/>
            <person name="Pereira M.F."/>
            <person name="Perotto S."/>
            <person name="Peter M."/>
            <person name="Pfister S."/>
            <person name="Riley R."/>
            <person name="Sitrit Y."/>
            <person name="Stielow J.B."/>
            <person name="Szollosi G."/>
            <person name="Zifcakova L."/>
            <person name="Stursova M."/>
            <person name="Spatafora J.W."/>
            <person name="Tedersoo L."/>
            <person name="Vaario L.M."/>
            <person name="Yamada A."/>
            <person name="Yan M."/>
            <person name="Wang P."/>
            <person name="Xu J."/>
            <person name="Bruns T."/>
            <person name="Baldrian P."/>
            <person name="Vilgalys R."/>
            <person name="Dunand C."/>
            <person name="Henrissat B."/>
            <person name="Grigoriev I.V."/>
            <person name="Hibbett D."/>
            <person name="Nagy L.G."/>
            <person name="Martin F.M."/>
        </authorList>
    </citation>
    <scope>NUCLEOTIDE SEQUENCE</scope>
    <source>
        <strain evidence="7">UP504</strain>
    </source>
</reference>
<feature type="signal peptide" evidence="6">
    <location>
        <begin position="1"/>
        <end position="26"/>
    </location>
</feature>
<dbReference type="PANTHER" id="PTHR28013">
    <property type="entry name" value="PROTEIN DCV1-RELATED"/>
    <property type="match status" value="1"/>
</dbReference>
<evidence type="ECO:0000256" key="6">
    <source>
        <dbReference type="SAM" id="SignalP"/>
    </source>
</evidence>
<dbReference type="Pfam" id="PF06687">
    <property type="entry name" value="SUR7"/>
    <property type="match status" value="1"/>
</dbReference>
<dbReference type="Proteomes" id="UP000886523">
    <property type="component" value="Unassembled WGS sequence"/>
</dbReference>
<keyword evidence="4 5" id="KW-0472">Membrane</keyword>
<dbReference type="OrthoDB" id="2354757at2759"/>
<dbReference type="GO" id="GO:0032153">
    <property type="term" value="C:cell division site"/>
    <property type="evidence" value="ECO:0007669"/>
    <property type="project" value="TreeGrafter"/>
</dbReference>
<accession>A0A9P6AG27</accession>
<name>A0A9P6AG27_9AGAM</name>
<dbReference type="GO" id="GO:0035838">
    <property type="term" value="C:growing cell tip"/>
    <property type="evidence" value="ECO:0007669"/>
    <property type="project" value="TreeGrafter"/>
</dbReference>
<evidence type="ECO:0000256" key="3">
    <source>
        <dbReference type="ARBA" id="ARBA00022989"/>
    </source>
</evidence>
<evidence type="ECO:0000313" key="8">
    <source>
        <dbReference type="Proteomes" id="UP000886523"/>
    </source>
</evidence>
<evidence type="ECO:0008006" key="9">
    <source>
        <dbReference type="Google" id="ProtNLM"/>
    </source>
</evidence>
<keyword evidence="6" id="KW-0732">Signal</keyword>
<feature type="transmembrane region" description="Helical" evidence="5">
    <location>
        <begin position="101"/>
        <end position="119"/>
    </location>
</feature>